<evidence type="ECO:0000313" key="2">
    <source>
        <dbReference type="EMBL" id="SDZ19523.1"/>
    </source>
</evidence>
<feature type="region of interest" description="Disordered" evidence="1">
    <location>
        <begin position="1"/>
        <end position="83"/>
    </location>
</feature>
<evidence type="ECO:0008006" key="4">
    <source>
        <dbReference type="Google" id="ProtNLM"/>
    </source>
</evidence>
<protein>
    <recommendedName>
        <fullName evidence="4">Plasmid stabilization protein</fullName>
    </recommendedName>
</protein>
<feature type="compositionally biased region" description="Basic residues" evidence="1">
    <location>
        <begin position="56"/>
        <end position="73"/>
    </location>
</feature>
<feature type="compositionally biased region" description="Basic and acidic residues" evidence="1">
    <location>
        <begin position="1"/>
        <end position="12"/>
    </location>
</feature>
<organism evidence="2 3">
    <name type="scientific">Delftia lacustris</name>
    <dbReference type="NCBI Taxonomy" id="558537"/>
    <lineage>
        <taxon>Bacteria</taxon>
        <taxon>Pseudomonadati</taxon>
        <taxon>Pseudomonadota</taxon>
        <taxon>Betaproteobacteria</taxon>
        <taxon>Burkholderiales</taxon>
        <taxon>Comamonadaceae</taxon>
        <taxon>Delftia</taxon>
    </lineage>
</organism>
<accession>A0A1H3R1Z0</accession>
<feature type="compositionally biased region" description="Basic and acidic residues" evidence="1">
    <location>
        <begin position="22"/>
        <end position="47"/>
    </location>
</feature>
<evidence type="ECO:0000313" key="3">
    <source>
        <dbReference type="Proteomes" id="UP000183417"/>
    </source>
</evidence>
<reference evidence="2 3" key="1">
    <citation type="submission" date="2016-10" db="EMBL/GenBank/DDBJ databases">
        <authorList>
            <person name="de Groot N.N."/>
        </authorList>
    </citation>
    <scope>NUCLEOTIDE SEQUENCE [LARGE SCALE GENOMIC DNA]</scope>
    <source>
        <strain evidence="2 3">LMG 24775</strain>
    </source>
</reference>
<feature type="compositionally biased region" description="Low complexity" evidence="1">
    <location>
        <begin position="74"/>
        <end position="83"/>
    </location>
</feature>
<sequence length="83" mass="9023">MPRGDKSTDTHERKRQARHIVHSHESRGAGHEEAERRLWATVDKDSGGGRQSGCGRGRKAAHCATRKGARRRGAAPAAQSASR</sequence>
<name>A0A1H3R1Z0_9BURK</name>
<dbReference type="AlphaFoldDB" id="A0A1H3R1Z0"/>
<dbReference type="Proteomes" id="UP000183417">
    <property type="component" value="Unassembled WGS sequence"/>
</dbReference>
<evidence type="ECO:0000256" key="1">
    <source>
        <dbReference type="SAM" id="MobiDB-lite"/>
    </source>
</evidence>
<dbReference type="EMBL" id="FNPE01000014">
    <property type="protein sequence ID" value="SDZ19523.1"/>
    <property type="molecule type" value="Genomic_DNA"/>
</dbReference>
<gene>
    <name evidence="2" type="ORF">SAMN05421547_11465</name>
</gene>
<proteinExistence type="predicted"/>